<dbReference type="InterPro" id="IPR015374">
    <property type="entry name" value="ChAPs"/>
</dbReference>
<evidence type="ECO:0000313" key="3">
    <source>
        <dbReference type="Proteomes" id="UP001412239"/>
    </source>
</evidence>
<evidence type="ECO:0000313" key="2">
    <source>
        <dbReference type="EMBL" id="CUS07319.1"/>
    </source>
</evidence>
<organism evidence="2 3">
    <name type="scientific">Tuber aestivum</name>
    <name type="common">summer truffle</name>
    <dbReference type="NCBI Taxonomy" id="59557"/>
    <lineage>
        <taxon>Eukaryota</taxon>
        <taxon>Fungi</taxon>
        <taxon>Dikarya</taxon>
        <taxon>Ascomycota</taxon>
        <taxon>Pezizomycotina</taxon>
        <taxon>Pezizomycetes</taxon>
        <taxon>Pezizales</taxon>
        <taxon>Tuberaceae</taxon>
        <taxon>Tuber</taxon>
    </lineage>
</organism>
<dbReference type="SUPFAM" id="SSF48452">
    <property type="entry name" value="TPR-like"/>
    <property type="match status" value="1"/>
</dbReference>
<gene>
    <name evidence="2" type="ORF">GSTUAT00008598001</name>
</gene>
<sequence length="709" mass="79774">MVVPAVPEIVESEIHESVTARTESLPILRELGPPDLVHLTKSQPKVGLKEIGTYHHVTGVDASSSASLAAYINTLTYLIGENQIWFGKLQSWRIATGIYCCYNAFSRVDMRVEVKIPGSVEAYAVDEHGEKRVASELLWLETYLCGVLRAFNYADDQQNRIVGCRRFNPITSTEAEHKFLDAAERLFSRGWQLGSDPEIQVPNMVSNYLTSGLLTYIHTTGRFASGVNLFEKLRSREPEVASLLARVLIDADEEVKAVSLLYETIKLLPLDSGLLDVQAEFCMGKGRYDLALECAKKAVNSAPSEFTTWERLAQVYLRLEHYELALLTLNSCPMFTYQDRDHPKMPQPTKMHLPVLVESVLDEMSDENHDPKHDKVDAALLKLPAASLKGTFAKAYEVLTEITGQIGWDMLLKYRSSVFVMEEEYRFEKSASITAVRGGSTSKSSDSDAEDEGPGDDKLAINGHSEEIGAKENCEKGKEDGDQEEHAVIIEKPEHSVLPEEVKGGAETGHPNSEGKVSGQKYSHIQNKRLCERWLDNLFMVLYEDLRVYTIWRSDLVRYGQQKRPYRKSATELEILGELAQRLHHHAEAEEAFQSCLQVRFSARALRGVLQTQEKNKDNRGALNSIIRLTAWQYRWYSEVRVHTYLRLGQMTDSFSPAILYSIRKLIAEDGAVKVRSIVQATNFPQSVLDLTHNYAQLCAAFRSSGSDG</sequence>
<feature type="compositionally biased region" description="Basic and acidic residues" evidence="1">
    <location>
        <begin position="455"/>
        <end position="504"/>
    </location>
</feature>
<accession>A0A292PIS2</accession>
<dbReference type="GO" id="GO:0006893">
    <property type="term" value="P:Golgi to plasma membrane transport"/>
    <property type="evidence" value="ECO:0007669"/>
    <property type="project" value="TreeGrafter"/>
</dbReference>
<dbReference type="EMBL" id="LN891219">
    <property type="protein sequence ID" value="CUS07319.1"/>
    <property type="molecule type" value="Genomic_DNA"/>
</dbReference>
<dbReference type="Proteomes" id="UP001412239">
    <property type="component" value="Unassembled WGS sequence"/>
</dbReference>
<reference evidence="2" key="1">
    <citation type="submission" date="2015-10" db="EMBL/GenBank/DDBJ databases">
        <authorList>
            <person name="Regsiter A."/>
            <person name="william w."/>
        </authorList>
    </citation>
    <scope>NUCLEOTIDE SEQUENCE</scope>
    <source>
        <strain evidence="2">Montdore</strain>
    </source>
</reference>
<dbReference type="PANTHER" id="PTHR31975:SF1">
    <property type="entry name" value="BUD SITE SELECTION PROTEIN 7-RELATED"/>
    <property type="match status" value="1"/>
</dbReference>
<keyword evidence="3" id="KW-1185">Reference proteome</keyword>
<dbReference type="PANTHER" id="PTHR31975">
    <property type="entry name" value="BUD SITE SELECTION PROTEIN 7-RELATED"/>
    <property type="match status" value="1"/>
</dbReference>
<proteinExistence type="predicted"/>
<dbReference type="Gene3D" id="1.25.40.10">
    <property type="entry name" value="Tetratricopeptide repeat domain"/>
    <property type="match status" value="2"/>
</dbReference>
<dbReference type="InterPro" id="IPR011990">
    <property type="entry name" value="TPR-like_helical_dom_sf"/>
</dbReference>
<dbReference type="GO" id="GO:0034044">
    <property type="term" value="C:exomer complex"/>
    <property type="evidence" value="ECO:0007669"/>
    <property type="project" value="UniProtKB-ARBA"/>
</dbReference>
<evidence type="ECO:0000256" key="1">
    <source>
        <dbReference type="SAM" id="MobiDB-lite"/>
    </source>
</evidence>
<feature type="region of interest" description="Disordered" evidence="1">
    <location>
        <begin position="435"/>
        <end position="521"/>
    </location>
</feature>
<dbReference type="AlphaFoldDB" id="A0A292PIS2"/>
<protein>
    <submittedName>
        <fullName evidence="2">Uncharacterized protein</fullName>
    </submittedName>
</protein>
<dbReference type="Pfam" id="PF09295">
    <property type="entry name" value="ChAPs"/>
    <property type="match status" value="1"/>
</dbReference>
<dbReference type="FunFam" id="1.25.40.10:FF:000149">
    <property type="entry name" value="Clathrin-coated vesiclec protein (Bud7)"/>
    <property type="match status" value="1"/>
</dbReference>
<name>A0A292PIS2_9PEZI</name>